<keyword evidence="2" id="KW-0813">Transport</keyword>
<evidence type="ECO:0000256" key="8">
    <source>
        <dbReference type="SAM" id="MobiDB-lite"/>
    </source>
</evidence>
<proteinExistence type="predicted"/>
<keyword evidence="6" id="KW-0906">Nuclear pore complex</keyword>
<keyword evidence="7" id="KW-0539">Nucleus</keyword>
<evidence type="ECO:0000256" key="3">
    <source>
        <dbReference type="ARBA" id="ARBA00022816"/>
    </source>
</evidence>
<accession>A0A4U0X171</accession>
<dbReference type="GO" id="GO:0000056">
    <property type="term" value="P:ribosomal small subunit export from nucleus"/>
    <property type="evidence" value="ECO:0007669"/>
    <property type="project" value="InterPro"/>
</dbReference>
<dbReference type="STRING" id="331657.A0A4U0X171"/>
<dbReference type="GO" id="GO:0017056">
    <property type="term" value="F:structural constituent of nuclear pore"/>
    <property type="evidence" value="ECO:0007669"/>
    <property type="project" value="InterPro"/>
</dbReference>
<evidence type="ECO:0000256" key="4">
    <source>
        <dbReference type="ARBA" id="ARBA00022927"/>
    </source>
</evidence>
<feature type="region of interest" description="Disordered" evidence="8">
    <location>
        <begin position="849"/>
        <end position="883"/>
    </location>
</feature>
<evidence type="ECO:0000313" key="10">
    <source>
        <dbReference type="Proteomes" id="UP000308768"/>
    </source>
</evidence>
<keyword evidence="10" id="KW-1185">Reference proteome</keyword>
<evidence type="ECO:0000256" key="5">
    <source>
        <dbReference type="ARBA" id="ARBA00023010"/>
    </source>
</evidence>
<organism evidence="9 10">
    <name type="scientific">Cryomyces minteri</name>
    <dbReference type="NCBI Taxonomy" id="331657"/>
    <lineage>
        <taxon>Eukaryota</taxon>
        <taxon>Fungi</taxon>
        <taxon>Dikarya</taxon>
        <taxon>Ascomycota</taxon>
        <taxon>Pezizomycotina</taxon>
        <taxon>Dothideomycetes</taxon>
        <taxon>Dothideomycetes incertae sedis</taxon>
        <taxon>Cryomyces</taxon>
    </lineage>
</organism>
<dbReference type="GO" id="GO:0006606">
    <property type="term" value="P:protein import into nucleus"/>
    <property type="evidence" value="ECO:0007669"/>
    <property type="project" value="TreeGrafter"/>
</dbReference>
<dbReference type="Proteomes" id="UP000308768">
    <property type="component" value="Unassembled WGS sequence"/>
</dbReference>
<gene>
    <name evidence="9" type="ORF">B0A49_07641</name>
</gene>
<evidence type="ECO:0000256" key="6">
    <source>
        <dbReference type="ARBA" id="ARBA00023132"/>
    </source>
</evidence>
<dbReference type="InterPro" id="IPR037700">
    <property type="entry name" value="NUP88/NUP82"/>
</dbReference>
<evidence type="ECO:0000256" key="7">
    <source>
        <dbReference type="ARBA" id="ARBA00023242"/>
    </source>
</evidence>
<dbReference type="GO" id="GO:0005643">
    <property type="term" value="C:nuclear pore"/>
    <property type="evidence" value="ECO:0007669"/>
    <property type="project" value="UniProtKB-SubCell"/>
</dbReference>
<feature type="region of interest" description="Disordered" evidence="8">
    <location>
        <begin position="1"/>
        <end position="47"/>
    </location>
</feature>
<evidence type="ECO:0000256" key="1">
    <source>
        <dbReference type="ARBA" id="ARBA00004567"/>
    </source>
</evidence>
<sequence length="922" mass="100025">MPKVLSYTPSWLSRPSPGFDLFQPPPKSKSPSLANGSKKDKHTGPCRTIARRGTEVFVLAGNEIRWSDLVLLKDTSEELSKSRRKLNGKGKHSKSRSEGEDPVEDEGSADSAYRTLKVPVAGQIRQLVVSPRGEYLAILTTHTAHVAVLPDSSHLSVRDTGPIRVKTFQLGPTAHVLEQAPLASALWHPLGHNGTCLITVTTDATVRMWELNRENRHSFDEPALAVDLKKLANATSANEDFGASKYGTNKGFSPDSFEMEVAAACFGGLGLEDEHGWAPMTLWIAMKEGDVYALCPLLPSKWQPPSSLIPSLSTAVVAKAAAIGSASAALEEERRVSEQQYKWFTEIDNQEPLLAPGDTEFDSVEVYVRPSHPGPIPKLQGPFQLQLELDLDDDLEITDVLAIGAKLDDDELMLGEDSASDTDGEGLSVGVICLLTNTGKVHICLDLDGVEGQWLPARNSRAWYSSELIPPSLLVFETISLSPATESETSWPTFSPDPLSRYALFVTHDTGVFALSLTPWIRRLEDELTADVDAGAAFRLDLFVSSAKSLVDNPIKLSREQNAPQTHPSSVSSCIALFDSDLGYFLLTVAASQPYAAILDAPSAYVEVEPPPPRHHDQALIQHEPRTPYQPSYAFYAPSALPTFINTKTAPRHRRALNDEIRLSPHTLALMTDAHRLLSAETHALGVAAADLFRRCERLQDEFRDQIRRAADVAARIDAVTGDDEEADGGRGADGEGVVGSARVMQRIDGVRARQAELAERHERLRRRLARIAGRPLSAEEKGWAAEVHALAAAVPPAPASSLPPPNDGDDIVEDAAQVQAQDGEDATPPYARYEAVIALKSSLVAQTESVAAQDTEDGNGERGGGGADFAAEVNGSRNGRVRVPPGFRKQRVAAVMQLLERETALVDATAERLRRLSMLGL</sequence>
<dbReference type="GO" id="GO:0000055">
    <property type="term" value="P:ribosomal large subunit export from nucleus"/>
    <property type="evidence" value="ECO:0007669"/>
    <property type="project" value="InterPro"/>
</dbReference>
<evidence type="ECO:0008006" key="11">
    <source>
        <dbReference type="Google" id="ProtNLM"/>
    </source>
</evidence>
<keyword evidence="3" id="KW-0509">mRNA transport</keyword>
<dbReference type="AlphaFoldDB" id="A0A4U0X171"/>
<keyword evidence="4" id="KW-0653">Protein transport</keyword>
<dbReference type="GO" id="GO:0006406">
    <property type="term" value="P:mRNA export from nucleus"/>
    <property type="evidence" value="ECO:0007669"/>
    <property type="project" value="TreeGrafter"/>
</dbReference>
<protein>
    <recommendedName>
        <fullName evidence="11">Nucleoporin Nup82</fullName>
    </recommendedName>
</protein>
<feature type="region of interest" description="Disordered" evidence="8">
    <location>
        <begin position="80"/>
        <end position="110"/>
    </location>
</feature>
<dbReference type="EMBL" id="NAJN01000858">
    <property type="protein sequence ID" value="TKA67985.1"/>
    <property type="molecule type" value="Genomic_DNA"/>
</dbReference>
<keyword evidence="5" id="KW-0811">Translocation</keyword>
<feature type="compositionally biased region" description="Basic residues" evidence="8">
    <location>
        <begin position="82"/>
        <end position="94"/>
    </location>
</feature>
<evidence type="ECO:0000256" key="2">
    <source>
        <dbReference type="ARBA" id="ARBA00022448"/>
    </source>
</evidence>
<comment type="subcellular location">
    <subcellularLocation>
        <location evidence="1">Nucleus</location>
        <location evidence="1">Nuclear pore complex</location>
    </subcellularLocation>
</comment>
<evidence type="ECO:0000313" key="9">
    <source>
        <dbReference type="EMBL" id="TKA67985.1"/>
    </source>
</evidence>
<name>A0A4U0X171_9PEZI</name>
<dbReference type="SUPFAM" id="SSF82171">
    <property type="entry name" value="DPP6 N-terminal domain-like"/>
    <property type="match status" value="1"/>
</dbReference>
<reference evidence="9 10" key="1">
    <citation type="submission" date="2017-03" db="EMBL/GenBank/DDBJ databases">
        <title>Genomes of endolithic fungi from Antarctica.</title>
        <authorList>
            <person name="Coleine C."/>
            <person name="Masonjones S."/>
            <person name="Stajich J.E."/>
        </authorList>
    </citation>
    <scope>NUCLEOTIDE SEQUENCE [LARGE SCALE GENOMIC DNA]</scope>
    <source>
        <strain evidence="9 10">CCFEE 5187</strain>
    </source>
</reference>
<dbReference type="PANTHER" id="PTHR13257">
    <property type="entry name" value="NUCLEOPORIN NUP84-RELATED"/>
    <property type="match status" value="1"/>
</dbReference>
<dbReference type="OrthoDB" id="341482at2759"/>
<dbReference type="PANTHER" id="PTHR13257:SF0">
    <property type="entry name" value="NUCLEAR PORE COMPLEX PROTEIN NUP88"/>
    <property type="match status" value="1"/>
</dbReference>
<comment type="caution">
    <text evidence="9">The sequence shown here is derived from an EMBL/GenBank/DDBJ whole genome shotgun (WGS) entry which is preliminary data.</text>
</comment>